<dbReference type="SUPFAM" id="SSF55729">
    <property type="entry name" value="Acyl-CoA N-acyltransferases (Nat)"/>
    <property type="match status" value="1"/>
</dbReference>
<dbReference type="PROSITE" id="PS51186">
    <property type="entry name" value="GNAT"/>
    <property type="match status" value="1"/>
</dbReference>
<sequence>MMAGETVRLRAWCEADLPALLRWRNDVALQAQLLARARGSNEAQVREWLRERACGSNLFFVVADRHTDAALGYLQFTGLDSVDRRADLGICLAPEAQGRGAGSEALRLAFAYLRETWNLRKVSLRVRSDNERAVRCYRRLGFEPCGLLREHVCIEGSWRDVVLMDLFLGPAAPGALP</sequence>
<evidence type="ECO:0000313" key="3">
    <source>
        <dbReference type="Proteomes" id="UP001165541"/>
    </source>
</evidence>
<dbReference type="CDD" id="cd04301">
    <property type="entry name" value="NAT_SF"/>
    <property type="match status" value="1"/>
</dbReference>
<name>A0ABT0YKX1_9BURK</name>
<dbReference type="Proteomes" id="UP001165541">
    <property type="component" value="Unassembled WGS sequence"/>
</dbReference>
<gene>
    <name evidence="2" type="ORF">M8A51_07555</name>
</gene>
<dbReference type="PANTHER" id="PTHR43415:SF3">
    <property type="entry name" value="GNAT-FAMILY ACETYLTRANSFERASE"/>
    <property type="match status" value="1"/>
</dbReference>
<dbReference type="RefSeq" id="WP_251777598.1">
    <property type="nucleotide sequence ID" value="NZ_JAMKFE010000004.1"/>
</dbReference>
<reference evidence="2" key="1">
    <citation type="submission" date="2022-05" db="EMBL/GenBank/DDBJ databases">
        <title>Schlegelella sp. nov., isolated from mangrove soil.</title>
        <authorList>
            <person name="Liu Y."/>
            <person name="Ge X."/>
            <person name="Liu W."/>
        </authorList>
    </citation>
    <scope>NUCLEOTIDE SEQUENCE</scope>
    <source>
        <strain evidence="2">S2-27</strain>
    </source>
</reference>
<dbReference type="PANTHER" id="PTHR43415">
    <property type="entry name" value="SPERMIDINE N(1)-ACETYLTRANSFERASE"/>
    <property type="match status" value="1"/>
</dbReference>
<organism evidence="2 3">
    <name type="scientific">Caldimonas mangrovi</name>
    <dbReference type="NCBI Taxonomy" id="2944811"/>
    <lineage>
        <taxon>Bacteria</taxon>
        <taxon>Pseudomonadati</taxon>
        <taxon>Pseudomonadota</taxon>
        <taxon>Betaproteobacteria</taxon>
        <taxon>Burkholderiales</taxon>
        <taxon>Sphaerotilaceae</taxon>
        <taxon>Caldimonas</taxon>
    </lineage>
</organism>
<accession>A0ABT0YKX1</accession>
<proteinExistence type="predicted"/>
<dbReference type="InterPro" id="IPR016181">
    <property type="entry name" value="Acyl_CoA_acyltransferase"/>
</dbReference>
<evidence type="ECO:0000313" key="2">
    <source>
        <dbReference type="EMBL" id="MCM5679385.1"/>
    </source>
</evidence>
<evidence type="ECO:0000259" key="1">
    <source>
        <dbReference type="PROSITE" id="PS51186"/>
    </source>
</evidence>
<protein>
    <submittedName>
        <fullName evidence="2">GNAT family N-acetyltransferase</fullName>
    </submittedName>
</protein>
<dbReference type="InterPro" id="IPR000182">
    <property type="entry name" value="GNAT_dom"/>
</dbReference>
<dbReference type="Pfam" id="PF13302">
    <property type="entry name" value="Acetyltransf_3"/>
    <property type="match status" value="1"/>
</dbReference>
<keyword evidence="3" id="KW-1185">Reference proteome</keyword>
<comment type="caution">
    <text evidence="2">The sequence shown here is derived from an EMBL/GenBank/DDBJ whole genome shotgun (WGS) entry which is preliminary data.</text>
</comment>
<feature type="domain" description="N-acetyltransferase" evidence="1">
    <location>
        <begin position="7"/>
        <end position="169"/>
    </location>
</feature>
<dbReference type="EMBL" id="JAMKFE010000004">
    <property type="protein sequence ID" value="MCM5679385.1"/>
    <property type="molecule type" value="Genomic_DNA"/>
</dbReference>
<dbReference type="Gene3D" id="3.40.630.30">
    <property type="match status" value="1"/>
</dbReference>